<evidence type="ECO:0000313" key="1">
    <source>
        <dbReference type="EMBL" id="APG15891.1"/>
    </source>
</evidence>
<dbReference type="EMBL" id="CP017637">
    <property type="protein sequence ID" value="APG15891.1"/>
    <property type="molecule type" value="Genomic_DNA"/>
</dbReference>
<keyword evidence="4" id="KW-1185">Reference proteome</keyword>
<dbReference type="KEGG" id="bjp:RN69_42490"/>
<accession>A0A1L3FRK0</accession>
<dbReference type="Proteomes" id="UP001549291">
    <property type="component" value="Unassembled WGS sequence"/>
</dbReference>
<dbReference type="GeneID" id="92964032"/>
<dbReference type="RefSeq" id="WP_014498603.1">
    <property type="nucleotide sequence ID" value="NZ_BJNK01000072.1"/>
</dbReference>
<organism evidence="1 3">
    <name type="scientific">Bradyrhizobium japonicum</name>
    <dbReference type="NCBI Taxonomy" id="375"/>
    <lineage>
        <taxon>Bacteria</taxon>
        <taxon>Pseudomonadati</taxon>
        <taxon>Pseudomonadota</taxon>
        <taxon>Alphaproteobacteria</taxon>
        <taxon>Hyphomicrobiales</taxon>
        <taxon>Nitrobacteraceae</taxon>
        <taxon>Bradyrhizobium</taxon>
    </lineage>
</organism>
<evidence type="ECO:0000313" key="3">
    <source>
        <dbReference type="Proteomes" id="UP000181962"/>
    </source>
</evidence>
<dbReference type="Proteomes" id="UP000181962">
    <property type="component" value="Chromosome"/>
</dbReference>
<evidence type="ECO:0000313" key="2">
    <source>
        <dbReference type="EMBL" id="MET4725736.1"/>
    </source>
</evidence>
<dbReference type="EMBL" id="JBEPTQ010000002">
    <property type="protein sequence ID" value="MET4725736.1"/>
    <property type="molecule type" value="Genomic_DNA"/>
</dbReference>
<evidence type="ECO:0000313" key="4">
    <source>
        <dbReference type="Proteomes" id="UP001549291"/>
    </source>
</evidence>
<proteinExistence type="predicted"/>
<dbReference type="AlphaFoldDB" id="A0A1L3FRK0"/>
<gene>
    <name evidence="2" type="ORF">ABIF63_009842</name>
    <name evidence="1" type="ORF">BKD09_47160</name>
</gene>
<name>A0A1L3FRK0_BRAJP</name>
<sequence>MWKLRSDEELRALKSDLADGKGMTLFTRLSLSNDIEKGVPNSPAKRTSRFSDKYDAFGICFSFAPLDGGRSMFASTGRFVISIAAGRADGGTCSERNGRISVNATAIFDRTAEICAR</sequence>
<dbReference type="OrthoDB" id="8245491at2"/>
<reference evidence="2 4" key="2">
    <citation type="submission" date="2024-06" db="EMBL/GenBank/DDBJ databases">
        <title>Genomic Encyclopedia of Type Strains, Phase V (KMG-V): Genome sequencing to study the core and pangenomes of soil and plant-associated prokaryotes.</title>
        <authorList>
            <person name="Whitman W."/>
        </authorList>
    </citation>
    <scope>NUCLEOTIDE SEQUENCE [LARGE SCALE GENOMIC DNA]</scope>
    <source>
        <strain evidence="2 4">USDA 160</strain>
    </source>
</reference>
<reference evidence="1 3" key="1">
    <citation type="submission" date="2016-11" db="EMBL/GenBank/DDBJ databases">
        <title>Complete Genome Sequence of Bradyrhizobium sp. strain J5, an isolated from soybean nodule in Hokkaido.</title>
        <authorList>
            <person name="Kanehara K."/>
        </authorList>
    </citation>
    <scope>NUCLEOTIDE SEQUENCE [LARGE SCALE GENOMIC DNA]</scope>
    <source>
        <strain evidence="1 3">J5</strain>
    </source>
</reference>
<protein>
    <submittedName>
        <fullName evidence="1">Uncharacterized protein</fullName>
    </submittedName>
</protein>